<dbReference type="InterPro" id="IPR027417">
    <property type="entry name" value="P-loop_NTPase"/>
</dbReference>
<evidence type="ECO:0000313" key="1">
    <source>
        <dbReference type="EMBL" id="SNR85460.1"/>
    </source>
</evidence>
<dbReference type="Proteomes" id="UP000198417">
    <property type="component" value="Unassembled WGS sequence"/>
</dbReference>
<organism evidence="1 2">
    <name type="scientific">Puniceibacterium sediminis</name>
    <dbReference type="NCBI Taxonomy" id="1608407"/>
    <lineage>
        <taxon>Bacteria</taxon>
        <taxon>Pseudomonadati</taxon>
        <taxon>Pseudomonadota</taxon>
        <taxon>Alphaproteobacteria</taxon>
        <taxon>Rhodobacterales</taxon>
        <taxon>Paracoccaceae</taxon>
        <taxon>Puniceibacterium</taxon>
    </lineage>
</organism>
<dbReference type="OrthoDB" id="7840040at2"/>
<proteinExistence type="predicted"/>
<dbReference type="EMBL" id="FZNN01000037">
    <property type="protein sequence ID" value="SNR85460.1"/>
    <property type="molecule type" value="Genomic_DNA"/>
</dbReference>
<keyword evidence="1" id="KW-0808">Transferase</keyword>
<dbReference type="Gene3D" id="3.40.50.300">
    <property type="entry name" value="P-loop containing nucleotide triphosphate hydrolases"/>
    <property type="match status" value="1"/>
</dbReference>
<dbReference type="SUPFAM" id="SSF52540">
    <property type="entry name" value="P-loop containing nucleoside triphosphate hydrolases"/>
    <property type="match status" value="1"/>
</dbReference>
<dbReference type="GO" id="GO:0016740">
    <property type="term" value="F:transferase activity"/>
    <property type="evidence" value="ECO:0007669"/>
    <property type="project" value="UniProtKB-KW"/>
</dbReference>
<accession>A0A238ZQ51</accession>
<protein>
    <submittedName>
        <fullName evidence="1">Sulfotransferase family protein</fullName>
    </submittedName>
</protein>
<keyword evidence="2" id="KW-1185">Reference proteome</keyword>
<name>A0A238ZQ51_9RHOB</name>
<dbReference type="RefSeq" id="WP_089273949.1">
    <property type="nucleotide sequence ID" value="NZ_FZNN01000037.1"/>
</dbReference>
<reference evidence="1 2" key="1">
    <citation type="submission" date="2017-06" db="EMBL/GenBank/DDBJ databases">
        <authorList>
            <person name="Kim H.J."/>
            <person name="Triplett B.A."/>
        </authorList>
    </citation>
    <scope>NUCLEOTIDE SEQUENCE [LARGE SCALE GENOMIC DNA]</scope>
    <source>
        <strain evidence="1 2">DSM 29052</strain>
    </source>
</reference>
<gene>
    <name evidence="1" type="ORF">SAMN06265370_13712</name>
</gene>
<sequence>MRSRFIRSDPAAHRWLIVTGAPRSGTSYFGEILGRDPRMNTLIEPFNPDAGIPAVTERYMYGADPDALSRGDRAILESLFSYDFKLKTVHSTRDRLIETVFKTLFFGGNQLALLKARMNAQAEYSLIKDPIAVFLVEALYRMRAMDVFFLVRHPLSFVGSLKRLGWNFKVHPLTSKMDLCAAFLPELVDRDPDSLSWCEHAAYIWLAIGRQMQRLIDVGIPVTPIFHEQISADPASHYERIYRHLGLDWTDEVRAHVVATSTASGKAGAQTGVVHDFFRDSSSIFEHSLAQLDDEERETVIRITRPVLDAWYAAPDSATLSDTGTALHMRGC</sequence>
<dbReference type="Pfam" id="PF13469">
    <property type="entry name" value="Sulfotransfer_3"/>
    <property type="match status" value="1"/>
</dbReference>
<evidence type="ECO:0000313" key="2">
    <source>
        <dbReference type="Proteomes" id="UP000198417"/>
    </source>
</evidence>
<dbReference type="AlphaFoldDB" id="A0A238ZQ51"/>